<dbReference type="OrthoDB" id="917674at2"/>
<dbReference type="Proteomes" id="UP000077824">
    <property type="component" value="Chromosome"/>
</dbReference>
<evidence type="ECO:0000256" key="1">
    <source>
        <dbReference type="SAM" id="MobiDB-lite"/>
    </source>
</evidence>
<evidence type="ECO:0000313" key="2">
    <source>
        <dbReference type="EMBL" id="ANF50290.1"/>
    </source>
</evidence>
<accession>A0A172XTT7</accession>
<dbReference type="RefSeq" id="WP_066753023.1">
    <property type="nucleotide sequence ID" value="NZ_CP015199.1"/>
</dbReference>
<feature type="compositionally biased region" description="Basic and acidic residues" evidence="1">
    <location>
        <begin position="28"/>
        <end position="40"/>
    </location>
</feature>
<name>A0A172XTT7_9FLAO</name>
<proteinExistence type="predicted"/>
<feature type="region of interest" description="Disordered" evidence="1">
    <location>
        <begin position="297"/>
        <end position="316"/>
    </location>
</feature>
<feature type="compositionally biased region" description="Acidic residues" evidence="1">
    <location>
        <begin position="303"/>
        <end position="316"/>
    </location>
</feature>
<gene>
    <name evidence="2" type="ORF">A0O34_07070</name>
</gene>
<dbReference type="EMBL" id="CP015199">
    <property type="protein sequence ID" value="ANF50290.1"/>
    <property type="molecule type" value="Genomic_DNA"/>
</dbReference>
<reference evidence="2 3" key="1">
    <citation type="submission" date="2016-04" db="EMBL/GenBank/DDBJ databases">
        <title>Complete Genome Sequence of Chryseobacterium sp. IHBB 10212.</title>
        <authorList>
            <person name="Pal M."/>
            <person name="Swarnkar M.K."/>
            <person name="Kaushal K."/>
            <person name="Chhibber S."/>
            <person name="Singh A.K."/>
            <person name="Gulati A."/>
        </authorList>
    </citation>
    <scope>NUCLEOTIDE SEQUENCE [LARGE SCALE GENOMIC DNA]</scope>
    <source>
        <strain evidence="2 3">IHBB 10212</strain>
    </source>
</reference>
<protein>
    <submittedName>
        <fullName evidence="2">Uncharacterized protein</fullName>
    </submittedName>
</protein>
<organism evidence="2 3">
    <name type="scientific">Chryseobacterium glaciei</name>
    <dbReference type="NCBI Taxonomy" id="1685010"/>
    <lineage>
        <taxon>Bacteria</taxon>
        <taxon>Pseudomonadati</taxon>
        <taxon>Bacteroidota</taxon>
        <taxon>Flavobacteriia</taxon>
        <taxon>Flavobacteriales</taxon>
        <taxon>Weeksellaceae</taxon>
        <taxon>Chryseobacterium group</taxon>
        <taxon>Chryseobacterium</taxon>
    </lineage>
</organism>
<sequence length="398" mass="47177">MSYAQTYPIGETKNTRRKTAKTTSPTVDRVRPPDEKDKRFWRNPKGQTKVCSHQPASNGFLRTTFLPRLKETETVPPCQRIILKMEMDFYKSLSQMAKHYDVEPRPTNDFEYPYNMAFALSDIEQKLKNKVIHWDAVRLVQDKKKTYFISEERYKTGSTLYYIPVVPLYTMLKDKSRKKIANLILSVFSYLYHIADIPYYRQENSYLYWQYEMLTDWVEEDEENDDTDHYKLELQQAKSIGDAMEQKLFNPINLQRFEQRINTIIPKDEFEGECLKMAVEAYQLYQEYPSAGIFRNAQRSATDPEEEDENGYEDDENRLTMDKYISFYADSKGSLSDNLYDTVNNEFNEYGEIQEPAISKCFDGRPITDNTLDFEIRLFTLLDNLIYLLNNYKIKNNE</sequence>
<dbReference type="AlphaFoldDB" id="A0A172XTT7"/>
<dbReference type="STRING" id="1685010.A0O34_07070"/>
<feature type="region of interest" description="Disordered" evidence="1">
    <location>
        <begin position="1"/>
        <end position="53"/>
    </location>
</feature>
<evidence type="ECO:0000313" key="3">
    <source>
        <dbReference type="Proteomes" id="UP000077824"/>
    </source>
</evidence>
<dbReference type="KEGG" id="chh:A0O34_07070"/>
<keyword evidence="3" id="KW-1185">Reference proteome</keyword>